<comment type="caution">
    <text evidence="8">The sequence shown here is derived from an EMBL/GenBank/DDBJ whole genome shotgun (WGS) entry which is preliminary data.</text>
</comment>
<dbReference type="PANTHER" id="PTHR12943:SF27">
    <property type="entry name" value="HOMOCYSTEINE-INDUCED ENDOPLASMIC RETICULUM PROTEIN, ISOFORM A"/>
    <property type="match status" value="1"/>
</dbReference>
<feature type="compositionally biased region" description="Basic and acidic residues" evidence="5">
    <location>
        <begin position="663"/>
        <end position="673"/>
    </location>
</feature>
<feature type="region of interest" description="Disordered" evidence="5">
    <location>
        <begin position="454"/>
        <end position="503"/>
    </location>
</feature>
<feature type="compositionally biased region" description="Basic and acidic residues" evidence="5">
    <location>
        <begin position="717"/>
        <end position="728"/>
    </location>
</feature>
<sequence>MASEASPSAAQSAPASAPGSDHLSVNLQVLSPSTAASSSRPLVFPALAATTTVRQVKEKIRQALPLKPTDAQQRLIYRGRPLQQDEDTLLSVIGEDVIRNTDQQTIHLVLRDVAETHRSATPTPALARASSPAPPVAPHYQVPVNAAAQPQHAHHHGSQPTAAAFTRRTPLHAAPNALPFPTPSQIPSNLSLQQLQQMQAQQQLSMTAWMHGLQREAMNRAMANQQISQNQSMRAAQGLHGIGDPNAPPNPVDATRGRISPANPDTHTFVREGVMPNGQPYRVTVNETFLGGSLNVQQPGGHASTSALSPAEVQNILRGADAGHATLAMTNAMQRSASSTSLANGGSSVGVTTPYYPTGSRTSSRRATPDPTARSVSGGSAYSANAQRAAPSGPEVYILNSPQGPRALLINNSSETYYTPPSIRMPYHQATSTLHQTAAALARMRARPQHVAWPGAWVTPPAPQEQQPAQTSEAVQAQPQPQPEPEAQPPQQQVQPPVAAVPAHPNNPGLAPVIAQLWPHFWLMVRLALFVWWFTSPNASWSRWFTVIAIAISIFVLNTGMLNTLFDQAVGPVRRHMENLIPLAAPNNPNEPVQPRDGQGIVGPNGQPDPARAAARLVEQRRHDNANWLMDQVRRLERAGLLFLASIAPGVAERHIAHLEAEARAERQRREEAEAAAAAAAAAAAEAANAQNTEAENDGTAVAAPRNDVENGANEAQETHGEQHREEQQQQQPLVAL</sequence>
<dbReference type="Proteomes" id="UP000639643">
    <property type="component" value="Unassembled WGS sequence"/>
</dbReference>
<feature type="compositionally biased region" description="Low complexity" evidence="5">
    <location>
        <begin position="1"/>
        <end position="20"/>
    </location>
</feature>
<evidence type="ECO:0000259" key="7">
    <source>
        <dbReference type="PROSITE" id="PS50053"/>
    </source>
</evidence>
<dbReference type="Gene3D" id="3.10.20.90">
    <property type="entry name" value="Phosphatidylinositol 3-kinase Catalytic Subunit, Chain A, domain 1"/>
    <property type="match status" value="1"/>
</dbReference>
<evidence type="ECO:0000256" key="6">
    <source>
        <dbReference type="SAM" id="Phobius"/>
    </source>
</evidence>
<evidence type="ECO:0000256" key="3">
    <source>
        <dbReference type="ARBA" id="ARBA00022989"/>
    </source>
</evidence>
<dbReference type="Pfam" id="PF00240">
    <property type="entry name" value="ubiquitin"/>
    <property type="match status" value="1"/>
</dbReference>
<feature type="region of interest" description="Disordered" evidence="5">
    <location>
        <begin position="1"/>
        <end position="23"/>
    </location>
</feature>
<feature type="compositionally biased region" description="Low complexity" evidence="5">
    <location>
        <begin position="489"/>
        <end position="503"/>
    </location>
</feature>
<dbReference type="InterPro" id="IPR029071">
    <property type="entry name" value="Ubiquitin-like_domsf"/>
</dbReference>
<dbReference type="InterPro" id="IPR039751">
    <property type="entry name" value="HERPUD1/2"/>
</dbReference>
<keyword evidence="9" id="KW-1185">Reference proteome</keyword>
<feature type="compositionally biased region" description="Polar residues" evidence="5">
    <location>
        <begin position="338"/>
        <end position="351"/>
    </location>
</feature>
<accession>A0A8H6NWQ0</accession>
<name>A0A8H6NWQ0_9PEZI</name>
<keyword evidence="3 6" id="KW-1133">Transmembrane helix</keyword>
<feature type="region of interest" description="Disordered" evidence="5">
    <location>
        <begin position="234"/>
        <end position="275"/>
    </location>
</feature>
<dbReference type="PROSITE" id="PS50053">
    <property type="entry name" value="UBIQUITIN_2"/>
    <property type="match status" value="1"/>
</dbReference>
<feature type="compositionally biased region" description="Polar residues" evidence="5">
    <location>
        <begin position="374"/>
        <end position="386"/>
    </location>
</feature>
<comment type="subcellular location">
    <subcellularLocation>
        <location evidence="1">Membrane</location>
    </subcellularLocation>
</comment>
<protein>
    <submittedName>
        <fullName evidence="8">Ubiquitin family protein</fullName>
    </submittedName>
</protein>
<dbReference type="GO" id="GO:0016020">
    <property type="term" value="C:membrane"/>
    <property type="evidence" value="ECO:0007669"/>
    <property type="project" value="UniProtKB-SubCell"/>
</dbReference>
<dbReference type="SUPFAM" id="SSF54236">
    <property type="entry name" value="Ubiquitin-like"/>
    <property type="match status" value="1"/>
</dbReference>
<evidence type="ECO:0000313" key="9">
    <source>
        <dbReference type="Proteomes" id="UP000639643"/>
    </source>
</evidence>
<dbReference type="GO" id="GO:0030968">
    <property type="term" value="P:endoplasmic reticulum unfolded protein response"/>
    <property type="evidence" value="ECO:0007669"/>
    <property type="project" value="TreeGrafter"/>
</dbReference>
<dbReference type="EMBL" id="WIGM01000026">
    <property type="protein sequence ID" value="KAF6844002.1"/>
    <property type="molecule type" value="Genomic_DNA"/>
</dbReference>
<feature type="region of interest" description="Disordered" evidence="5">
    <location>
        <begin position="663"/>
        <end position="737"/>
    </location>
</feature>
<dbReference type="AlphaFoldDB" id="A0A8H6NWQ0"/>
<dbReference type="OrthoDB" id="21589at2759"/>
<feature type="region of interest" description="Disordered" evidence="5">
    <location>
        <begin position="338"/>
        <end position="397"/>
    </location>
</feature>
<keyword evidence="4 6" id="KW-0472">Membrane</keyword>
<feature type="transmembrane region" description="Helical" evidence="6">
    <location>
        <begin position="544"/>
        <end position="566"/>
    </location>
</feature>
<dbReference type="PANTHER" id="PTHR12943">
    <property type="entry name" value="HOMOCYSTEINE-RESPONSIVE ENDOPLASMIC RETICULUM-RESIDENT UNIQUITIN-LIKE DOMAIN HERPUD PROTEIN FAMILY MEMBER"/>
    <property type="match status" value="1"/>
</dbReference>
<feature type="domain" description="Ubiquitin-like" evidence="7">
    <location>
        <begin position="23"/>
        <end position="89"/>
    </location>
</feature>
<evidence type="ECO:0000256" key="1">
    <source>
        <dbReference type="ARBA" id="ARBA00004370"/>
    </source>
</evidence>
<evidence type="ECO:0000256" key="5">
    <source>
        <dbReference type="SAM" id="MobiDB-lite"/>
    </source>
</evidence>
<feature type="compositionally biased region" description="Low complexity" evidence="5">
    <location>
        <begin position="464"/>
        <end position="479"/>
    </location>
</feature>
<evidence type="ECO:0000256" key="2">
    <source>
        <dbReference type="ARBA" id="ARBA00022692"/>
    </source>
</evidence>
<reference evidence="8" key="1">
    <citation type="journal article" date="2020" name="Phytopathology">
        <title>Genome Sequence Resources of Colletotrichum truncatum, C. plurivorum, C. musicola, and C. sojae: Four Species Pathogenic to Soybean (Glycine max).</title>
        <authorList>
            <person name="Rogerio F."/>
            <person name="Boufleur T.R."/>
            <person name="Ciampi-Guillardi M."/>
            <person name="Sukno S.A."/>
            <person name="Thon M.R."/>
            <person name="Massola Junior N.S."/>
            <person name="Baroncelli R."/>
        </authorList>
    </citation>
    <scope>NUCLEOTIDE SEQUENCE</scope>
    <source>
        <strain evidence="8">LFN0074</strain>
    </source>
</reference>
<gene>
    <name evidence="8" type="ORF">CMUS01_01501</name>
</gene>
<keyword evidence="2 6" id="KW-0812">Transmembrane</keyword>
<dbReference type="InterPro" id="IPR000626">
    <property type="entry name" value="Ubiquitin-like_dom"/>
</dbReference>
<evidence type="ECO:0000256" key="4">
    <source>
        <dbReference type="ARBA" id="ARBA00023136"/>
    </source>
</evidence>
<evidence type="ECO:0000313" key="8">
    <source>
        <dbReference type="EMBL" id="KAF6844002.1"/>
    </source>
</evidence>
<proteinExistence type="predicted"/>
<feature type="compositionally biased region" description="Low complexity" evidence="5">
    <location>
        <begin position="675"/>
        <end position="694"/>
    </location>
</feature>
<organism evidence="8 9">
    <name type="scientific">Colletotrichum musicola</name>
    <dbReference type="NCBI Taxonomy" id="2175873"/>
    <lineage>
        <taxon>Eukaryota</taxon>
        <taxon>Fungi</taxon>
        <taxon>Dikarya</taxon>
        <taxon>Ascomycota</taxon>
        <taxon>Pezizomycotina</taxon>
        <taxon>Sordariomycetes</taxon>
        <taxon>Hypocreomycetidae</taxon>
        <taxon>Glomerellales</taxon>
        <taxon>Glomerellaceae</taxon>
        <taxon>Colletotrichum</taxon>
        <taxon>Colletotrichum orchidearum species complex</taxon>
    </lineage>
</organism>